<keyword evidence="5" id="KW-0539">Nucleus</keyword>
<dbReference type="Proteomes" id="UP000734854">
    <property type="component" value="Unassembled WGS sequence"/>
</dbReference>
<dbReference type="AlphaFoldDB" id="A0A8J5CS68"/>
<dbReference type="NCBIfam" id="TIGR01557">
    <property type="entry name" value="myb_SHAQKYF"/>
    <property type="match status" value="1"/>
</dbReference>
<evidence type="ECO:0000256" key="2">
    <source>
        <dbReference type="ARBA" id="ARBA00023015"/>
    </source>
</evidence>
<feature type="region of interest" description="Disordered" evidence="6">
    <location>
        <begin position="812"/>
        <end position="832"/>
    </location>
</feature>
<evidence type="ECO:0000259" key="8">
    <source>
        <dbReference type="PROSITE" id="PS51293"/>
    </source>
</evidence>
<organism evidence="10 11">
    <name type="scientific">Zingiber officinale</name>
    <name type="common">Ginger</name>
    <name type="synonym">Amomum zingiber</name>
    <dbReference type="NCBI Taxonomy" id="94328"/>
    <lineage>
        <taxon>Eukaryota</taxon>
        <taxon>Viridiplantae</taxon>
        <taxon>Streptophyta</taxon>
        <taxon>Embryophyta</taxon>
        <taxon>Tracheophyta</taxon>
        <taxon>Spermatophyta</taxon>
        <taxon>Magnoliopsida</taxon>
        <taxon>Liliopsida</taxon>
        <taxon>Zingiberales</taxon>
        <taxon>Zingiberaceae</taxon>
        <taxon>Zingiber</taxon>
    </lineage>
</organism>
<gene>
    <name evidence="10" type="ORF">ZIOFF_072786</name>
</gene>
<feature type="compositionally biased region" description="Basic and acidic residues" evidence="6">
    <location>
        <begin position="648"/>
        <end position="663"/>
    </location>
</feature>
<dbReference type="FunFam" id="1.10.10.60:FF:000023">
    <property type="entry name" value="protein REVEILLE 6 isoform X1"/>
    <property type="match status" value="1"/>
</dbReference>
<feature type="domain" description="SANT" evidence="8">
    <location>
        <begin position="134"/>
        <end position="185"/>
    </location>
</feature>
<keyword evidence="2" id="KW-0805">Transcription regulation</keyword>
<evidence type="ECO:0000256" key="5">
    <source>
        <dbReference type="ARBA" id="ARBA00023242"/>
    </source>
</evidence>
<dbReference type="GO" id="GO:0003677">
    <property type="term" value="F:DNA binding"/>
    <property type="evidence" value="ECO:0007669"/>
    <property type="project" value="UniProtKB-KW"/>
</dbReference>
<dbReference type="InterPro" id="IPR017884">
    <property type="entry name" value="SANT_dom"/>
</dbReference>
<proteinExistence type="predicted"/>
<feature type="compositionally biased region" description="Low complexity" evidence="6">
    <location>
        <begin position="609"/>
        <end position="620"/>
    </location>
</feature>
<dbReference type="PROSITE" id="PS51293">
    <property type="entry name" value="SANT"/>
    <property type="match status" value="1"/>
</dbReference>
<feature type="region of interest" description="Disordered" evidence="6">
    <location>
        <begin position="594"/>
        <end position="684"/>
    </location>
</feature>
<dbReference type="PROSITE" id="PS51294">
    <property type="entry name" value="HTH_MYB"/>
    <property type="match status" value="1"/>
</dbReference>
<comment type="caution">
    <text evidence="10">The sequence shown here is derived from an EMBL/GenBank/DDBJ whole genome shotgun (WGS) entry which is preliminary data.</text>
</comment>
<dbReference type="SUPFAM" id="SSF46689">
    <property type="entry name" value="Homeodomain-like"/>
    <property type="match status" value="1"/>
</dbReference>
<evidence type="ECO:0000256" key="3">
    <source>
        <dbReference type="ARBA" id="ARBA00023125"/>
    </source>
</evidence>
<reference evidence="10 11" key="1">
    <citation type="submission" date="2020-08" db="EMBL/GenBank/DDBJ databases">
        <title>Plant Genome Project.</title>
        <authorList>
            <person name="Zhang R.-G."/>
        </authorList>
    </citation>
    <scope>NUCLEOTIDE SEQUENCE [LARGE SCALE GENOMIC DNA]</scope>
    <source>
        <tissue evidence="10">Rhizome</tissue>
    </source>
</reference>
<feature type="region of interest" description="Disordered" evidence="6">
    <location>
        <begin position="740"/>
        <end position="759"/>
    </location>
</feature>
<keyword evidence="11" id="KW-1185">Reference proteome</keyword>
<dbReference type="InterPro" id="IPR001005">
    <property type="entry name" value="SANT/Myb"/>
</dbReference>
<protein>
    <submittedName>
        <fullName evidence="10">Uncharacterized protein</fullName>
    </submittedName>
</protein>
<dbReference type="Pfam" id="PF00249">
    <property type="entry name" value="Myb_DNA-binding"/>
    <property type="match status" value="1"/>
</dbReference>
<feature type="domain" description="Myb-like" evidence="7">
    <location>
        <begin position="131"/>
        <end position="181"/>
    </location>
</feature>
<sequence>MRTSSSFDVRTVPEPSVRRRIYLRIRTSSCGGARKHPNHQMAPTKAARKFVAEIAREPVEETRPPPLTAAASSFSGRHCRRPPLPSEIKATGLIGIRSETLAAPNRASDKSMEGNSSDEELSVIKKRKPYTITKQREKWTQEEHTRFLEALKLYGRAWQRIEEHIGTKTAVQIRSHAQKFFTKVIDRKKKTRLRLNQVKLQLEKEAVEKGIAPGQVHDIDIPPPRPKRKSSSPYPRKSSIGTLALEEAMSRKPEKSMPLLGENQVIDIKSDSSGEKLMAIQKLSRKRISEDANCSEVVNAFKDAKSNSISSLNKISSSHSAFIEFLPTTKEIMAEKIATNKSSAPLENSKSFIEEETEGRLRKFSQQQSNLGLEDEGKTSKLEGLTILDSSKGDQTNANKSTMHVSNCRQSMQIDASDSQNPFSLTDQVGDEANGSLASTIPVQDASTISYFHQPHTASVPLTHLHDDQDVYRSFFNSSTFPSLIVSTLLQNPAVHAAANLAASFCPSTVLPSTQYIPEAHNAHMNPTPSLEAIAAATVSAAAAWWATQGLLPCFPPLAGFAFSPPNINVPCTGISLPVHVTADDNFPKEMQQIEDQHKSEAIKPQHASSKSMSSSSSGSDDCDGRDEISKELKDTGSSKIKTLAAHRSSDLDKAMNQKKVDRSSCGSNTASSSEVETYTMEKKHEKVNDEGKKDYDNFSKCGFNNYRLRSSGSLNESLKVSSEGRLAFQALFDREVLPQSFSPPQTEKATTLRKKETSESKVNHKNTVCCSTNLNQQGDKSKEEMYIVHEKRKVHQSGFKPYRRCSVEAESNALAEGAGSKRIRLQGEASS</sequence>
<keyword evidence="3" id="KW-0238">DNA-binding</keyword>
<dbReference type="SMART" id="SM00717">
    <property type="entry name" value="SANT"/>
    <property type="match status" value="1"/>
</dbReference>
<comment type="subcellular location">
    <subcellularLocation>
        <location evidence="1">Nucleus</location>
    </subcellularLocation>
</comment>
<name>A0A8J5CS68_ZINOF</name>
<evidence type="ECO:0000259" key="9">
    <source>
        <dbReference type="PROSITE" id="PS51294"/>
    </source>
</evidence>
<dbReference type="Gene3D" id="1.10.10.60">
    <property type="entry name" value="Homeodomain-like"/>
    <property type="match status" value="1"/>
</dbReference>
<feature type="compositionally biased region" description="Polar residues" evidence="6">
    <location>
        <begin position="740"/>
        <end position="750"/>
    </location>
</feature>
<dbReference type="PROSITE" id="PS50090">
    <property type="entry name" value="MYB_LIKE"/>
    <property type="match status" value="1"/>
</dbReference>
<dbReference type="InterPro" id="IPR009057">
    <property type="entry name" value="Homeodomain-like_sf"/>
</dbReference>
<feature type="compositionally biased region" description="Polar residues" evidence="6">
    <location>
        <begin position="665"/>
        <end position="677"/>
    </location>
</feature>
<evidence type="ECO:0000256" key="1">
    <source>
        <dbReference type="ARBA" id="ARBA00004123"/>
    </source>
</evidence>
<dbReference type="GO" id="GO:0005634">
    <property type="term" value="C:nucleus"/>
    <property type="evidence" value="ECO:0007669"/>
    <property type="project" value="UniProtKB-SubCell"/>
</dbReference>
<dbReference type="InterPro" id="IPR006447">
    <property type="entry name" value="Myb_dom_plants"/>
</dbReference>
<dbReference type="PANTHER" id="PTHR12802:SF155">
    <property type="entry name" value="DEUBIQUITINASE MYSM1"/>
    <property type="match status" value="1"/>
</dbReference>
<feature type="region of interest" description="Disordered" evidence="6">
    <location>
        <begin position="215"/>
        <end position="242"/>
    </location>
</feature>
<accession>A0A8J5CS68</accession>
<dbReference type="PANTHER" id="PTHR12802">
    <property type="entry name" value="SWI/SNF COMPLEX-RELATED"/>
    <property type="match status" value="1"/>
</dbReference>
<evidence type="ECO:0000313" key="11">
    <source>
        <dbReference type="Proteomes" id="UP000734854"/>
    </source>
</evidence>
<feature type="compositionally biased region" description="Basic and acidic residues" evidence="6">
    <location>
        <begin position="595"/>
        <end position="604"/>
    </location>
</feature>
<evidence type="ECO:0000256" key="6">
    <source>
        <dbReference type="SAM" id="MobiDB-lite"/>
    </source>
</evidence>
<feature type="domain" description="HTH myb-type" evidence="9">
    <location>
        <begin position="131"/>
        <end position="185"/>
    </location>
</feature>
<dbReference type="GO" id="GO:0010468">
    <property type="term" value="P:regulation of gene expression"/>
    <property type="evidence" value="ECO:0007669"/>
    <property type="project" value="UniProtKB-ARBA"/>
</dbReference>
<dbReference type="InterPro" id="IPR017930">
    <property type="entry name" value="Myb_dom"/>
</dbReference>
<evidence type="ECO:0000259" key="7">
    <source>
        <dbReference type="PROSITE" id="PS50090"/>
    </source>
</evidence>
<feature type="region of interest" description="Disordered" evidence="6">
    <location>
        <begin position="62"/>
        <end position="83"/>
    </location>
</feature>
<evidence type="ECO:0000256" key="4">
    <source>
        <dbReference type="ARBA" id="ARBA00023163"/>
    </source>
</evidence>
<feature type="compositionally biased region" description="Basic and acidic residues" evidence="6">
    <location>
        <begin position="626"/>
        <end position="637"/>
    </location>
</feature>
<feature type="region of interest" description="Disordered" evidence="6">
    <location>
        <begin position="102"/>
        <end position="121"/>
    </location>
</feature>
<dbReference type="CDD" id="cd00167">
    <property type="entry name" value="SANT"/>
    <property type="match status" value="1"/>
</dbReference>
<dbReference type="EMBL" id="JACMSC010000022">
    <property type="protein sequence ID" value="KAG6468214.1"/>
    <property type="molecule type" value="Genomic_DNA"/>
</dbReference>
<keyword evidence="4" id="KW-0804">Transcription</keyword>
<evidence type="ECO:0000313" key="10">
    <source>
        <dbReference type="EMBL" id="KAG6468214.1"/>
    </source>
</evidence>